<evidence type="ECO:0000256" key="8">
    <source>
        <dbReference type="ARBA" id="ARBA00022833"/>
    </source>
</evidence>
<keyword evidence="7 18" id="KW-0863">Zinc-finger</keyword>
<feature type="compositionally biased region" description="Polar residues" evidence="20">
    <location>
        <begin position="3415"/>
        <end position="3424"/>
    </location>
</feature>
<proteinExistence type="predicted"/>
<dbReference type="GO" id="GO:0120025">
    <property type="term" value="C:plasma membrane bounded cell projection"/>
    <property type="evidence" value="ECO:0007669"/>
    <property type="project" value="UniProtKB-ARBA"/>
</dbReference>
<evidence type="ECO:0000256" key="4">
    <source>
        <dbReference type="ARBA" id="ARBA00022490"/>
    </source>
</evidence>
<dbReference type="GO" id="GO:0008270">
    <property type="term" value="F:zinc ion binding"/>
    <property type="evidence" value="ECO:0007669"/>
    <property type="project" value="UniProtKB-KW"/>
</dbReference>
<dbReference type="Pfam" id="PF09069">
    <property type="entry name" value="EF-hand_3"/>
    <property type="match status" value="1"/>
</dbReference>
<dbReference type="SUPFAM" id="SSF57850">
    <property type="entry name" value="RING/U-box"/>
    <property type="match status" value="1"/>
</dbReference>
<dbReference type="SUPFAM" id="SSF51045">
    <property type="entry name" value="WW domain"/>
    <property type="match status" value="1"/>
</dbReference>
<evidence type="ECO:0000256" key="1">
    <source>
        <dbReference type="ARBA" id="ARBA00004245"/>
    </source>
</evidence>
<evidence type="ECO:0000256" key="19">
    <source>
        <dbReference type="SAM" id="Coils"/>
    </source>
</evidence>
<feature type="domain" description="WW" evidence="21">
    <location>
        <begin position="2812"/>
        <end position="2845"/>
    </location>
</feature>
<dbReference type="Pfam" id="PF09068">
    <property type="entry name" value="EF-hand_2"/>
    <property type="match status" value="1"/>
</dbReference>
<dbReference type="InterPro" id="IPR015153">
    <property type="entry name" value="EF-hand_dom_typ1"/>
</dbReference>
<comment type="function">
    <text evidence="17">May play a role in anchoring the cytoskeleton to the plasma membrane.</text>
</comment>
<reference evidence="24" key="1">
    <citation type="submission" date="2021-04" db="EMBL/GenBank/DDBJ databases">
        <authorList>
            <consortium name="Wellcome Sanger Institute Data Sharing"/>
        </authorList>
    </citation>
    <scope>NUCLEOTIDE SEQUENCE [LARGE SCALE GENOMIC DNA]</scope>
</reference>
<feature type="compositionally biased region" description="Basic and acidic residues" evidence="20">
    <location>
        <begin position="3425"/>
        <end position="3435"/>
    </location>
</feature>
<feature type="coiled-coil region" evidence="19">
    <location>
        <begin position="1240"/>
        <end position="1277"/>
    </location>
</feature>
<feature type="coiled-coil region" evidence="19">
    <location>
        <begin position="1124"/>
        <end position="1185"/>
    </location>
</feature>
<name>A0A671Z370_SPAAU</name>
<evidence type="ECO:0000256" key="17">
    <source>
        <dbReference type="PIRNR" id="PIRNR002341"/>
    </source>
</evidence>
<protein>
    <recommendedName>
        <fullName evidence="16">Dystrophin</fullName>
    </recommendedName>
</protein>
<keyword evidence="14 17" id="KW-0628">Postsynaptic cell membrane</keyword>
<dbReference type="InterPro" id="IPR000433">
    <property type="entry name" value="Znf_ZZ"/>
</dbReference>
<feature type="domain" description="ZZ-type" evidence="23">
    <location>
        <begin position="3065"/>
        <end position="3121"/>
    </location>
</feature>
<dbReference type="SUPFAM" id="SSF47576">
    <property type="entry name" value="Calponin-homology domain, CH-domain"/>
    <property type="match status" value="1"/>
</dbReference>
<dbReference type="FunFam" id="1.10.418.10:FF:000032">
    <property type="entry name" value="utrophin isoform X1"/>
    <property type="match status" value="1"/>
</dbReference>
<evidence type="ECO:0000256" key="12">
    <source>
        <dbReference type="ARBA" id="ARBA00023203"/>
    </source>
</evidence>
<dbReference type="CDD" id="cd00201">
    <property type="entry name" value="WW"/>
    <property type="match status" value="1"/>
</dbReference>
<dbReference type="GO" id="GO:0005737">
    <property type="term" value="C:cytoplasm"/>
    <property type="evidence" value="ECO:0007669"/>
    <property type="project" value="UniProtKB-ARBA"/>
</dbReference>
<evidence type="ECO:0000256" key="15">
    <source>
        <dbReference type="ARBA" id="ARBA00034100"/>
    </source>
</evidence>
<comment type="subcellular location">
    <subcellularLocation>
        <location evidence="2">Cell membrane</location>
        <location evidence="2">Sarcolemma</location>
        <topology evidence="2">Peripheral membrane protein</topology>
        <orientation evidence="2">Cytoplasmic side</orientation>
    </subcellularLocation>
    <subcellularLocation>
        <location evidence="1 17">Cytoplasm</location>
        <location evidence="1 17">Cytoskeleton</location>
    </subcellularLocation>
    <subcellularLocation>
        <location evidence="15">Postsynaptic cell membrane</location>
    </subcellularLocation>
</comment>
<dbReference type="InterPro" id="IPR011992">
    <property type="entry name" value="EF-hand-dom_pair"/>
</dbReference>
<dbReference type="FunFam" id="1.20.58.60:FF:000075">
    <property type="entry name" value="utrophin isoform X1"/>
    <property type="match status" value="1"/>
</dbReference>
<dbReference type="InterPro" id="IPR015154">
    <property type="entry name" value="EF-hand_dom_typ2"/>
</dbReference>
<dbReference type="PANTHER" id="PTHR12268">
    <property type="entry name" value="E3 UBIQUITIN-PROTEIN LIGASE KCMF1"/>
    <property type="match status" value="1"/>
</dbReference>
<dbReference type="InterPro" id="IPR018159">
    <property type="entry name" value="Spectrin/alpha-actinin"/>
</dbReference>
<dbReference type="GO" id="GO:0016010">
    <property type="term" value="C:dystrophin-associated glycoprotein complex"/>
    <property type="evidence" value="ECO:0007669"/>
    <property type="project" value="UniProtKB-ARBA"/>
</dbReference>
<dbReference type="InterPro" id="IPR001715">
    <property type="entry name" value="CH_dom"/>
</dbReference>
<dbReference type="Ensembl" id="ENSSAUT00010072565.1">
    <property type="protein sequence ID" value="ENSSAUP00010069334.1"/>
    <property type="gene ID" value="ENSSAUG00010027426.1"/>
</dbReference>
<dbReference type="FunFam" id="3.30.60.90:FF:000001">
    <property type="entry name" value="Dystrophin isoform 2"/>
    <property type="match status" value="1"/>
</dbReference>
<dbReference type="InterPro" id="IPR050774">
    <property type="entry name" value="KCMF1/Dystrophin"/>
</dbReference>
<keyword evidence="11 17" id="KW-0472">Membrane</keyword>
<feature type="compositionally biased region" description="Polar residues" evidence="20">
    <location>
        <begin position="2178"/>
        <end position="2193"/>
    </location>
</feature>
<dbReference type="SMART" id="SM00150">
    <property type="entry name" value="SPEC"/>
    <property type="match status" value="18"/>
</dbReference>
<dbReference type="PROSITE" id="PS00019">
    <property type="entry name" value="ACTININ_1"/>
    <property type="match status" value="1"/>
</dbReference>
<dbReference type="SMART" id="SM00456">
    <property type="entry name" value="WW"/>
    <property type="match status" value="1"/>
</dbReference>
<dbReference type="Pfam" id="PF00435">
    <property type="entry name" value="Spectrin"/>
    <property type="match status" value="9"/>
</dbReference>
<evidence type="ECO:0000256" key="6">
    <source>
        <dbReference type="ARBA" id="ARBA00022737"/>
    </source>
</evidence>
<evidence type="ECO:0000256" key="10">
    <source>
        <dbReference type="ARBA" id="ARBA00023018"/>
    </source>
</evidence>
<dbReference type="InterPro" id="IPR002017">
    <property type="entry name" value="Spectrin_repeat"/>
</dbReference>
<keyword evidence="3 17" id="KW-1003">Cell membrane</keyword>
<dbReference type="SMART" id="SM00033">
    <property type="entry name" value="CH"/>
    <property type="match status" value="2"/>
</dbReference>
<dbReference type="PROSITE" id="PS50021">
    <property type="entry name" value="CH"/>
    <property type="match status" value="2"/>
</dbReference>
<keyword evidence="10 17" id="KW-0770">Synapse</keyword>
<dbReference type="FunFam" id="1.20.58.60:FF:000070">
    <property type="entry name" value="utrophin isoform X1"/>
    <property type="match status" value="1"/>
</dbReference>
<evidence type="ECO:0000256" key="20">
    <source>
        <dbReference type="SAM" id="MobiDB-lite"/>
    </source>
</evidence>
<dbReference type="FunFam" id="1.10.238.10:FF:000008">
    <property type="entry name" value="Dystrophin isoform 2"/>
    <property type="match status" value="1"/>
</dbReference>
<dbReference type="Gene3D" id="1.10.238.10">
    <property type="entry name" value="EF-hand"/>
    <property type="match status" value="2"/>
</dbReference>
<dbReference type="GeneTree" id="ENSGT00940000154342"/>
<dbReference type="Gene3D" id="1.10.418.10">
    <property type="entry name" value="Calponin-like domain"/>
    <property type="match status" value="2"/>
</dbReference>
<evidence type="ECO:0000313" key="25">
    <source>
        <dbReference type="Proteomes" id="UP000472265"/>
    </source>
</evidence>
<dbReference type="GO" id="GO:0045211">
    <property type="term" value="C:postsynaptic membrane"/>
    <property type="evidence" value="ECO:0007669"/>
    <property type="project" value="UniProtKB-UniRule"/>
</dbReference>
<dbReference type="PROSITE" id="PS50135">
    <property type="entry name" value="ZF_ZZ_2"/>
    <property type="match status" value="1"/>
</dbReference>
<dbReference type="Pfam" id="PF00307">
    <property type="entry name" value="CH"/>
    <property type="match status" value="2"/>
</dbReference>
<dbReference type="Gene3D" id="1.20.58.60">
    <property type="match status" value="13"/>
</dbReference>
<feature type="region of interest" description="Disordered" evidence="20">
    <location>
        <begin position="2161"/>
        <end position="2193"/>
    </location>
</feature>
<dbReference type="GO" id="GO:0003779">
    <property type="term" value="F:actin binding"/>
    <property type="evidence" value="ECO:0007669"/>
    <property type="project" value="UniProtKB-KW"/>
</dbReference>
<evidence type="ECO:0000259" key="22">
    <source>
        <dbReference type="PROSITE" id="PS50021"/>
    </source>
</evidence>
<feature type="coiled-coil region" evidence="19">
    <location>
        <begin position="3187"/>
        <end position="3214"/>
    </location>
</feature>
<keyword evidence="25" id="KW-1185">Reference proteome</keyword>
<keyword evidence="13 17" id="KW-0206">Cytoskeleton</keyword>
<keyword evidence="9" id="KW-0106">Calcium</keyword>
<dbReference type="SMART" id="SM00291">
    <property type="entry name" value="ZnF_ZZ"/>
    <property type="match status" value="1"/>
</dbReference>
<dbReference type="PROSITE" id="PS50020">
    <property type="entry name" value="WW_DOMAIN_2"/>
    <property type="match status" value="1"/>
</dbReference>
<evidence type="ECO:0000256" key="14">
    <source>
        <dbReference type="ARBA" id="ARBA00023257"/>
    </source>
</evidence>
<evidence type="ECO:0000256" key="3">
    <source>
        <dbReference type="ARBA" id="ARBA00022475"/>
    </source>
</evidence>
<dbReference type="InterPro" id="IPR001589">
    <property type="entry name" value="Actinin_actin-bd_CS"/>
</dbReference>
<dbReference type="CDD" id="cd02334">
    <property type="entry name" value="ZZ_dystrophin"/>
    <property type="match status" value="1"/>
</dbReference>
<evidence type="ECO:0000256" key="5">
    <source>
        <dbReference type="ARBA" id="ARBA00022723"/>
    </source>
</evidence>
<dbReference type="InterPro" id="IPR043145">
    <property type="entry name" value="Znf_ZZ_sf"/>
</dbReference>
<dbReference type="Pfam" id="PF00569">
    <property type="entry name" value="ZZ"/>
    <property type="match status" value="1"/>
</dbReference>
<evidence type="ECO:0000256" key="2">
    <source>
        <dbReference type="ARBA" id="ARBA00004278"/>
    </source>
</evidence>
<feature type="coiled-coil region" evidence="19">
    <location>
        <begin position="2681"/>
        <end position="2718"/>
    </location>
</feature>
<keyword evidence="6" id="KW-0677">Repeat</keyword>
<feature type="domain" description="Calponin-homology (CH)" evidence="22">
    <location>
        <begin position="1"/>
        <end position="98"/>
    </location>
</feature>
<feature type="coiled-coil region" evidence="19">
    <location>
        <begin position="853"/>
        <end position="880"/>
    </location>
</feature>
<dbReference type="FunFam" id="1.20.58.60:FF:000056">
    <property type="entry name" value="utrophin isoform X1"/>
    <property type="match status" value="1"/>
</dbReference>
<dbReference type="PIRSF" id="PIRSF002341">
    <property type="entry name" value="Dystrophin/utrophin"/>
    <property type="match status" value="1"/>
</dbReference>
<reference evidence="24" key="2">
    <citation type="submission" date="2025-08" db="UniProtKB">
        <authorList>
            <consortium name="Ensembl"/>
        </authorList>
    </citation>
    <scope>IDENTIFICATION</scope>
</reference>
<evidence type="ECO:0000256" key="11">
    <source>
        <dbReference type="ARBA" id="ARBA00023136"/>
    </source>
</evidence>
<dbReference type="CDD" id="cd00176">
    <property type="entry name" value="SPEC"/>
    <property type="match status" value="7"/>
</dbReference>
<feature type="region of interest" description="Disordered" evidence="20">
    <location>
        <begin position="293"/>
        <end position="318"/>
    </location>
</feature>
<feature type="region of interest" description="Disordered" evidence="20">
    <location>
        <begin position="3283"/>
        <end position="3310"/>
    </location>
</feature>
<feature type="coiled-coil region" evidence="19">
    <location>
        <begin position="2532"/>
        <end position="2588"/>
    </location>
</feature>
<feature type="coiled-coil region" evidence="19">
    <location>
        <begin position="2130"/>
        <end position="2157"/>
    </location>
</feature>
<organism evidence="24 25">
    <name type="scientific">Sparus aurata</name>
    <name type="common">Gilthead sea bream</name>
    <dbReference type="NCBI Taxonomy" id="8175"/>
    <lineage>
        <taxon>Eukaryota</taxon>
        <taxon>Metazoa</taxon>
        <taxon>Chordata</taxon>
        <taxon>Craniata</taxon>
        <taxon>Vertebrata</taxon>
        <taxon>Euteleostomi</taxon>
        <taxon>Actinopterygii</taxon>
        <taxon>Neopterygii</taxon>
        <taxon>Teleostei</taxon>
        <taxon>Neoteleostei</taxon>
        <taxon>Acanthomorphata</taxon>
        <taxon>Eupercaria</taxon>
        <taxon>Spariformes</taxon>
        <taxon>Sparidae</taxon>
        <taxon>Sparus</taxon>
    </lineage>
</organism>
<evidence type="ECO:0000259" key="21">
    <source>
        <dbReference type="PROSITE" id="PS50020"/>
    </source>
</evidence>
<dbReference type="GO" id="GO:0042383">
    <property type="term" value="C:sarcolemma"/>
    <property type="evidence" value="ECO:0007669"/>
    <property type="project" value="UniProtKB-SubCell"/>
</dbReference>
<keyword evidence="4 17" id="KW-0963">Cytoplasm</keyword>
<accession>A0A671Z370</accession>
<dbReference type="Pfam" id="PF00397">
    <property type="entry name" value="WW"/>
    <property type="match status" value="1"/>
</dbReference>
<feature type="coiled-coil region" evidence="19">
    <location>
        <begin position="1866"/>
        <end position="1893"/>
    </location>
</feature>
<dbReference type="FunFam" id="1.20.58.60:FF:000118">
    <property type="entry name" value="Dystrophin"/>
    <property type="match status" value="1"/>
</dbReference>
<evidence type="ECO:0000313" key="24">
    <source>
        <dbReference type="Ensembl" id="ENSSAUP00010069334.1"/>
    </source>
</evidence>
<reference evidence="24" key="3">
    <citation type="submission" date="2025-09" db="UniProtKB">
        <authorList>
            <consortium name="Ensembl"/>
        </authorList>
    </citation>
    <scope>IDENTIFICATION</scope>
</reference>
<evidence type="ECO:0000259" key="23">
    <source>
        <dbReference type="PROSITE" id="PS50135"/>
    </source>
</evidence>
<keyword evidence="8" id="KW-0862">Zinc</keyword>
<gene>
    <name evidence="24" type="primary">DMD</name>
</gene>
<dbReference type="PROSITE" id="PS01357">
    <property type="entry name" value="ZF_ZZ_1"/>
    <property type="match status" value="1"/>
</dbReference>
<keyword evidence="12 17" id="KW-0009">Actin-binding</keyword>
<dbReference type="InterPro" id="IPR036872">
    <property type="entry name" value="CH_dom_sf"/>
</dbReference>
<sequence>TSEVIQRKEEDVQKKTFTKWVNSQLAKVRRLPVSFPPLFAVRLERGFTRVHSLNNVNRALQILQKNNVELVNIGAADIVDGNHKLILGLIWSIILHWQVKDVMKDVMAGLQQTNSEKILLSWVRQNTRQYPQVNVVNFSSSWNDGLAFNALIHSHRPELFDWSSVEKKTSAIDRLEHAFNKAEQHLGIERLLDPEDVAVPHPDKKSVIMYVTSLFQVLPQSISMEAIKEVETLPRAASASIARVTTEEHYQIQTQQRFSQQITVSVAQGRVRSPSPQPRYKSYAYTQAAYVKSPEQKRSPGQEELQRGLSPLPPGSTSLESYQAALEEVLTWLLSAEDGLQGQPAISNNVEEVKEQFHTHEGYMVELTTHQGSVGRVLRAGAALLAEGNLSDEEDSEVREQMNLLNSRWEHLRVASMERQTRLHEVLMDLQHQQLQQLTDWLDETEARIKRMGAQPLGPDLEDVKHQVEEHKLLQEDLELEQVRVNSLTHMVVVVDESSGDSATAALESKLQVLGDRWAAICRWTEERWILLQEILLKWQHFTNEQCLFDSWLTQKEELVRSIKTSNLKDQAEMVACLRRLATVKAELEVKRPTMDKLCSMSQDLLSSVKNKEVASKLEARLDSFAQRWDRLIQSLETSSSQLSTAVSAAQQSELTHSVTATVTKVTTREKVSAMRQTRESPPPQKKRQVVVDSELRKRFDVDFTEVHSYMTRGEAILQSPEFSVSRKDGSIQELHDKVQAIERERPEKYRKLQEATRTAQTLVEQEGSRADDIAQAAEQLNQRWVGFCALLSDRLAWLAYQAKVPTYVLLYEQCEQAVDNSENWLKVQAPPASEPEPLRVQLDRCREEVARLAALQPQVDLLEKRLNELREEKEGEEDPSAFLDADISAFKEHYHKVLEDLRARERQLQLGERGDSLPPARYKETISTLLAWLQQCEAKLAIPSTAVTEYPIMEQRLKDVQVHKHTLSHFGLQMSTIIMDGYRTEMDAIMARWRRLGTTLTDNAQRIQELMAKLMQFENDVKTLKKWMADVDVFLNEEWPALGDSEALEKQLEQCTALVNDIHTIQPSVNGINEVGVYLKKEAEPPFAIYIQKLLDELNGQWENVCKQAYAKKSALKGGLDKTMALRKEMQEMQEWINQAEEDYLERDFTYKTPEELRKAVEELKRAQEEVHSKELKVKLLTDSVNSFIAKAPPTAHDALRSELDVLTANYQRLCSRLDGKCKTLEEVWACWCELLSYLEQENAFLDQLEQKLDETDNLQGGAEELQEALDSLEVLLRHPEDNRNQIRELAQTLMDGGVLDELIQQKVDAFNTRWDELMARAALRQKELEKSVQWAQENDKTLRQIQDSLANTDRHLTAYLADHIDAQQLPQEAQKIQAELSGHDATLEDMRKKNQDKEPSQRIVGQIDLTQKMLTDVWTKFRFFQKPANFDARLAECERVLAGVKNQVGLLEIGSVDQDVVQSQLEQCMKMYKVLSEVKGEVETVIKTGRQIVQKQQTEQPKEMDDRVTALKLLYNQLGSQVTESKLELEKILKLSRKLRKELNGLTEWLAATDAELTRRSAVDGMPSDLEAEVAWAQETERRQPHLQSVVDLAEALKALLRGHGGLVDDKVSLLHCNWIAVTSRAEEWLNLLLDYQRQMQKLDREIKEVNGWIDGAEKKMDEMDSQGPNEAVLKVLRAELEITKAKMEEVNTLAQELMSTRGENCQAQVGPKVEKLNQRFDIVAQRITAASAKELEQYYSEAQIWLELLEEEAKQGENLKEEDFQEDKDCEEGAVKELLLKGENLQKRVPDQDKREQLRLKHNQLNSKYNAVKDLRLLRNRKALAIAPQWYQYRRKSHDLLAWLDDIQRSVDQLPDPPEGERVKEIGSEFDKKKEELKELQGLANQLSEAGAASLVEPRQLQLNKRWVEVEGKFIPFKRQSVSFSRHDFYMYSTNRGYDTNTNTNTSEVKGSIDKLQGPVVGALARREEMVSGARPLEGQRIQESATLLNTNWDKLNKLYQDRLKRWQDCNAKWQKLVSDQKALEEWLSDAESTLKLAESEPAQHRQHLREVVLGRVNSAGEDISQLSTPDDASRLQSQLKLLNTNWANVCHQLNEHKRRCVCACVCVCVCVCGWVQSVSVQVSKALPERQLEIEGLLRELEQLQGQLDDLSAWASNTRAKLEQSPEEPPARVTLTHTSTSSPSYSKETGSAQIPTQAFNLRWINDSNIVCVCVPDESLTGSSLPESAALAQFNKSWAELTDWLTMLDNMVQNKRVVVADVDDINDNIVRLKASLQELEQRRPLLERQVTAAQNLKNKTSNQDTRNAITERIDRLQNHWEDSQTKLSDRTKQLHNMLQDSTEWLDAKRGVDHHIKQASERLESWQEITYTMEDVKRQNTELKLILKELQQWQGPVDETNALANKLLTLYANDDTHKVTQVNNNMVATWTHIGKRVSDREAALEAALKLLQQFYLDLEKFLNWLTEAETTCNVLIDATNKERLQEQPAARNLLAQWKDLQAEIDGHTELYHSLDENGQRIVTSLRDPEDAALLQRRLDNMSQRWNDLRNKTLTHLDSEMAPWKRLHMSLQELLNWLRLKSQQLEQEPPVGGDVPAVQTQLDTHRGFKRDLRAKEPVVTKALDDVGIFLSELPLLLFLSNLFFQSPSDISPEERAQNVGRVLRKEADDVMVKWDRLNADSADWQRRLELALDRLMELQEAEDLLDGQLRQAEMVKEAWEPVGDLLIDSLPENIEKVKEFQDEIAPIQDDVTHMNQLASTFGPHDIQLSPSNLERIDDLNTRWRLLQVHTHTHTQHAHTLTHLFRFFLQVSGSVESPFEQGVSPNNVPYYINHQTQTTCWDHPKMAELYQSLADLNNVRFSAYRTAMKLRRLQKALCLDLLSMPMACEVFDQHGLKQNEQLLDISQLVTCLTSLYQRLEQSHSHLVNVPLCVDMCLNWLLNVYDTGRTGKIRTLSFKTGVISLCKAHLEDKYRFLFRQVASATGFCDQRRLGLLLHDSIQIPRQLGEVASFGGSNIEPSVRSCFQFANNKPELEAAMFLDWMRLEPQSMVWLPVLHRVAAAETAKHQAKCNICKECPIIGFRYRSLKHFNYDICQSCFFSGRVAKGHKMQYPMVEYCTPTTSGEDVRDFAKVLKNKFRTKRYFAKHPRMGYLPVQTILEGDNMETPVTLINFWPVDHAPGSSPQLSHDDTHTRIEHYANRLAEMENRNGSYLNDSISPNESIDDEHMLIQHYCQSLNQGSPLSQPRSPAQILISMETEEKGELERVLNDLEQENRSLQSEYDRLKKAHDRKGLSPLPSPPEMLPVSPQSARDAELIAEAKLLRQHKGRLEARMQILEDHNKQLESQLHRLRQLLEQTDSKVNGTALSSPSTSSQRSDSSLPLLRVAASQTTDTMGEDELSSPSQDASGLEEVMEQLNNSFPQSQARREKGTPMRG</sequence>
<keyword evidence="5" id="KW-0479">Metal-binding</keyword>
<dbReference type="GO" id="GO:0005856">
    <property type="term" value="C:cytoskeleton"/>
    <property type="evidence" value="ECO:0007669"/>
    <property type="project" value="UniProtKB-SubCell"/>
</dbReference>
<dbReference type="Gene3D" id="3.30.60.90">
    <property type="match status" value="1"/>
</dbReference>
<feature type="coiled-coil region" evidence="19">
    <location>
        <begin position="3326"/>
        <end position="3360"/>
    </location>
</feature>
<feature type="compositionally biased region" description="Low complexity" evidence="20">
    <location>
        <begin position="3366"/>
        <end position="3384"/>
    </location>
</feature>
<evidence type="ECO:0000256" key="9">
    <source>
        <dbReference type="ARBA" id="ARBA00022837"/>
    </source>
</evidence>
<evidence type="ECO:0000256" key="7">
    <source>
        <dbReference type="ARBA" id="ARBA00022771"/>
    </source>
</evidence>
<feature type="region of interest" description="Disordered" evidence="20">
    <location>
        <begin position="3361"/>
        <end position="3435"/>
    </location>
</feature>
<evidence type="ECO:0000256" key="16">
    <source>
        <dbReference type="ARBA" id="ARBA00040142"/>
    </source>
</evidence>
<dbReference type="PANTHER" id="PTHR12268:SF25">
    <property type="entry name" value="DYSTROPHIN"/>
    <property type="match status" value="1"/>
</dbReference>
<dbReference type="Proteomes" id="UP000472265">
    <property type="component" value="Chromosome 24"/>
</dbReference>
<dbReference type="InterPro" id="IPR035436">
    <property type="entry name" value="Dystrophin/utrophin"/>
</dbReference>
<dbReference type="PROSITE" id="PS00020">
    <property type="entry name" value="ACTININ_2"/>
    <property type="match status" value="1"/>
</dbReference>
<dbReference type="SUPFAM" id="SSF46966">
    <property type="entry name" value="Spectrin repeat"/>
    <property type="match status" value="17"/>
</dbReference>
<dbReference type="GO" id="GO:0099536">
    <property type="term" value="P:synaptic signaling"/>
    <property type="evidence" value="ECO:0007669"/>
    <property type="project" value="TreeGrafter"/>
</dbReference>
<dbReference type="InterPro" id="IPR001202">
    <property type="entry name" value="WW_dom"/>
</dbReference>
<dbReference type="SUPFAM" id="SSF47473">
    <property type="entry name" value="EF-hand"/>
    <property type="match status" value="2"/>
</dbReference>
<feature type="domain" description="Calponin-homology (CH)" evidence="22">
    <location>
        <begin position="113"/>
        <end position="219"/>
    </location>
</feature>
<keyword evidence="19" id="KW-0175">Coiled coil</keyword>
<feature type="coiled-coil region" evidence="19">
    <location>
        <begin position="2264"/>
        <end position="2298"/>
    </location>
</feature>
<evidence type="ECO:0000256" key="13">
    <source>
        <dbReference type="ARBA" id="ARBA00023212"/>
    </source>
</evidence>
<feature type="compositionally biased region" description="Basic and acidic residues" evidence="20">
    <location>
        <begin position="294"/>
        <end position="306"/>
    </location>
</feature>
<dbReference type="Gene3D" id="2.20.70.10">
    <property type="match status" value="1"/>
</dbReference>
<evidence type="ECO:0000256" key="18">
    <source>
        <dbReference type="PROSITE-ProRule" id="PRU00228"/>
    </source>
</evidence>
<dbReference type="InterPro" id="IPR036020">
    <property type="entry name" value="WW_dom_sf"/>
</dbReference>